<dbReference type="GO" id="GO:0008097">
    <property type="term" value="F:5S rRNA binding"/>
    <property type="evidence" value="ECO:0007669"/>
    <property type="project" value="InterPro"/>
</dbReference>
<dbReference type="Pfam" id="PF17144">
    <property type="entry name" value="Ribosomal_L5e"/>
    <property type="match status" value="1"/>
</dbReference>
<dbReference type="InterPro" id="IPR005485">
    <property type="entry name" value="Rbsml_uL18_euk_arch"/>
</dbReference>
<dbReference type="Gene3D" id="3.30.420.100">
    <property type="match status" value="1"/>
</dbReference>
<keyword evidence="3" id="KW-0687">Ribonucleoprotein</keyword>
<comment type="similarity">
    <text evidence="1">Belongs to the universal ribosomal protein uL18 family.</text>
</comment>
<dbReference type="GO" id="GO:0005840">
    <property type="term" value="C:ribosome"/>
    <property type="evidence" value="ECO:0007669"/>
    <property type="project" value="UniProtKB-KW"/>
</dbReference>
<dbReference type="GO" id="GO:0003735">
    <property type="term" value="F:structural constituent of ribosome"/>
    <property type="evidence" value="ECO:0007669"/>
    <property type="project" value="InterPro"/>
</dbReference>
<sequence>MPRSLERTFRLSPTRAKVCSWLYLMWGGLGVRTTIGNKVFGALKGALDGRVDVSHSEEGVGVNVNVLRQ</sequence>
<protein>
    <submittedName>
        <fullName evidence="4">Uncharacterized protein</fullName>
    </submittedName>
</protein>
<organism evidence="4 5">
    <name type="scientific">Rubus argutus</name>
    <name type="common">Southern blackberry</name>
    <dbReference type="NCBI Taxonomy" id="59490"/>
    <lineage>
        <taxon>Eukaryota</taxon>
        <taxon>Viridiplantae</taxon>
        <taxon>Streptophyta</taxon>
        <taxon>Embryophyta</taxon>
        <taxon>Tracheophyta</taxon>
        <taxon>Spermatophyta</taxon>
        <taxon>Magnoliopsida</taxon>
        <taxon>eudicotyledons</taxon>
        <taxon>Gunneridae</taxon>
        <taxon>Pentapetalae</taxon>
        <taxon>rosids</taxon>
        <taxon>fabids</taxon>
        <taxon>Rosales</taxon>
        <taxon>Rosaceae</taxon>
        <taxon>Rosoideae</taxon>
        <taxon>Rosoideae incertae sedis</taxon>
        <taxon>Rubus</taxon>
    </lineage>
</organism>
<dbReference type="EMBL" id="JBEDUW010000006">
    <property type="protein sequence ID" value="KAK9921401.1"/>
    <property type="molecule type" value="Genomic_DNA"/>
</dbReference>
<dbReference type="AlphaFoldDB" id="A0AAW1WBY9"/>
<evidence type="ECO:0000256" key="2">
    <source>
        <dbReference type="ARBA" id="ARBA00022980"/>
    </source>
</evidence>
<evidence type="ECO:0000256" key="1">
    <source>
        <dbReference type="ARBA" id="ARBA00007116"/>
    </source>
</evidence>
<accession>A0AAW1WBY9</accession>
<keyword evidence="2" id="KW-0689">Ribosomal protein</keyword>
<evidence type="ECO:0000313" key="4">
    <source>
        <dbReference type="EMBL" id="KAK9921401.1"/>
    </source>
</evidence>
<gene>
    <name evidence="4" type="ORF">M0R45_029912</name>
</gene>
<dbReference type="GO" id="GO:1990904">
    <property type="term" value="C:ribonucleoprotein complex"/>
    <property type="evidence" value="ECO:0007669"/>
    <property type="project" value="UniProtKB-KW"/>
</dbReference>
<evidence type="ECO:0000256" key="3">
    <source>
        <dbReference type="ARBA" id="ARBA00023274"/>
    </source>
</evidence>
<dbReference type="Proteomes" id="UP001457282">
    <property type="component" value="Unassembled WGS sequence"/>
</dbReference>
<comment type="caution">
    <text evidence="4">The sequence shown here is derived from an EMBL/GenBank/DDBJ whole genome shotgun (WGS) entry which is preliminary data.</text>
</comment>
<name>A0AAW1WBY9_RUBAR</name>
<proteinExistence type="inferred from homology"/>
<evidence type="ECO:0000313" key="5">
    <source>
        <dbReference type="Proteomes" id="UP001457282"/>
    </source>
</evidence>
<keyword evidence="5" id="KW-1185">Reference proteome</keyword>
<reference evidence="4 5" key="1">
    <citation type="journal article" date="2023" name="G3 (Bethesda)">
        <title>A chromosome-length genome assembly and annotation of blackberry (Rubus argutus, cv. 'Hillquist').</title>
        <authorList>
            <person name="Bruna T."/>
            <person name="Aryal R."/>
            <person name="Dudchenko O."/>
            <person name="Sargent D.J."/>
            <person name="Mead D."/>
            <person name="Buti M."/>
            <person name="Cavallini A."/>
            <person name="Hytonen T."/>
            <person name="Andres J."/>
            <person name="Pham M."/>
            <person name="Weisz D."/>
            <person name="Mascagni F."/>
            <person name="Usai G."/>
            <person name="Natali L."/>
            <person name="Bassil N."/>
            <person name="Fernandez G.E."/>
            <person name="Lomsadze A."/>
            <person name="Armour M."/>
            <person name="Olukolu B."/>
            <person name="Poorten T."/>
            <person name="Britton C."/>
            <person name="Davik J."/>
            <person name="Ashrafi H."/>
            <person name="Aiden E.L."/>
            <person name="Borodovsky M."/>
            <person name="Worthington M."/>
        </authorList>
    </citation>
    <scope>NUCLEOTIDE SEQUENCE [LARGE SCALE GENOMIC DNA]</scope>
    <source>
        <strain evidence="4">PI 553951</strain>
    </source>
</reference>
<dbReference type="GO" id="GO:0006412">
    <property type="term" value="P:translation"/>
    <property type="evidence" value="ECO:0007669"/>
    <property type="project" value="InterPro"/>
</dbReference>